<organism evidence="6 7">
    <name type="scientific">Roseateles agri</name>
    <dbReference type="NCBI Taxonomy" id="3098619"/>
    <lineage>
        <taxon>Bacteria</taxon>
        <taxon>Pseudomonadati</taxon>
        <taxon>Pseudomonadota</taxon>
        <taxon>Betaproteobacteria</taxon>
        <taxon>Burkholderiales</taxon>
        <taxon>Sphaerotilaceae</taxon>
        <taxon>Roseateles</taxon>
    </lineage>
</organism>
<dbReference type="SUPFAM" id="SSF74653">
    <property type="entry name" value="TolA/TonB C-terminal domain"/>
    <property type="match status" value="1"/>
</dbReference>
<dbReference type="Gene3D" id="3.30.1150.10">
    <property type="match status" value="1"/>
</dbReference>
<feature type="region of interest" description="Disordered" evidence="5">
    <location>
        <begin position="104"/>
        <end position="174"/>
    </location>
</feature>
<sequence length="497" mass="52638">MGSERRRESLALLVSLAIHALLLSLAFGGEGFGLPGFAWNVRRAEVPDLRVVLAPPPAPEAAGSGEPYDVDGTARDTETPRADDAAPASPGAPELIALDHSERPAWTAPSGRGGANQPAAPSSAPVAAAESVEPPPLPRASEPTPPVPAPPSRDEDEQRREQRRQEAVRIEAERLEADRLAAAAAAAARAEAERQEAARVAAAQREAARLDAEREAAARQAAAREAAASAAAATAAAAAREEQIRRQQQQQQQQAAEAARVEAVRQEAARQAAVAASAAAAAEAARQQEQARQAAARQEGERAEAAHQAAAREAEATAAAAAAAAAARATAEAAARAEAARQPTPAQIEAAKREERLRAIVGRQLDAEAAQRDARPSAASSLRRGRLFGRSDANAEMVLYAEAWARKIELNPTFEMVREAAQSPHADALVTVAVRSDGSVESINFVRSSGVPALDEAIRRVIRSQEHYPEFQPALARDYDVIEIRRTWRFDSAIRLF</sequence>
<feature type="region of interest" description="Disordered" evidence="5">
    <location>
        <begin position="55"/>
        <end position="92"/>
    </location>
</feature>
<comment type="caution">
    <text evidence="6">The sequence shown here is derived from an EMBL/GenBank/DDBJ whole genome shotgun (WGS) entry which is preliminary data.</text>
</comment>
<gene>
    <name evidence="6" type="ORF">SNE35_30220</name>
</gene>
<dbReference type="Proteomes" id="UP001285263">
    <property type="component" value="Unassembled WGS sequence"/>
</dbReference>
<feature type="compositionally biased region" description="Basic and acidic residues" evidence="5">
    <location>
        <begin position="152"/>
        <end position="174"/>
    </location>
</feature>
<dbReference type="Pfam" id="PF13103">
    <property type="entry name" value="TonB_2"/>
    <property type="match status" value="1"/>
</dbReference>
<dbReference type="EMBL" id="JAXCLA010000012">
    <property type="protein sequence ID" value="MDY0748813.1"/>
    <property type="molecule type" value="Genomic_DNA"/>
</dbReference>
<protein>
    <submittedName>
        <fullName evidence="6">TonB family protein</fullName>
    </submittedName>
</protein>
<keyword evidence="4" id="KW-0472">Membrane</keyword>
<evidence type="ECO:0000256" key="5">
    <source>
        <dbReference type="SAM" id="MobiDB-lite"/>
    </source>
</evidence>
<feature type="region of interest" description="Disordered" evidence="5">
    <location>
        <begin position="204"/>
        <end position="267"/>
    </location>
</feature>
<feature type="compositionally biased region" description="Basic and acidic residues" evidence="5">
    <location>
        <begin position="72"/>
        <end position="84"/>
    </location>
</feature>
<evidence type="ECO:0000256" key="2">
    <source>
        <dbReference type="ARBA" id="ARBA00022692"/>
    </source>
</evidence>
<proteinExistence type="predicted"/>
<evidence type="ECO:0000256" key="4">
    <source>
        <dbReference type="ARBA" id="ARBA00023136"/>
    </source>
</evidence>
<keyword evidence="7" id="KW-1185">Reference proteome</keyword>
<feature type="compositionally biased region" description="Low complexity" evidence="5">
    <location>
        <begin position="246"/>
        <end position="258"/>
    </location>
</feature>
<feature type="compositionally biased region" description="Pro residues" evidence="5">
    <location>
        <begin position="133"/>
        <end position="151"/>
    </location>
</feature>
<evidence type="ECO:0000256" key="3">
    <source>
        <dbReference type="ARBA" id="ARBA00022989"/>
    </source>
</evidence>
<dbReference type="RefSeq" id="WP_320426784.1">
    <property type="nucleotide sequence ID" value="NZ_JAXCLA010000012.1"/>
</dbReference>
<name>A0ABU5DR70_9BURK</name>
<feature type="compositionally biased region" description="Basic and acidic residues" evidence="5">
    <location>
        <begin position="206"/>
        <end position="217"/>
    </location>
</feature>
<evidence type="ECO:0000313" key="7">
    <source>
        <dbReference type="Proteomes" id="UP001285263"/>
    </source>
</evidence>
<dbReference type="InterPro" id="IPR006260">
    <property type="entry name" value="TonB/TolA_C"/>
</dbReference>
<reference evidence="6 7" key="1">
    <citation type="submission" date="2023-11" db="EMBL/GenBank/DDBJ databases">
        <title>Paucibacter sp. nov., isolated from fresh soil in Korea.</title>
        <authorList>
            <person name="Le N.T.T."/>
        </authorList>
    </citation>
    <scope>NUCLEOTIDE SEQUENCE [LARGE SCALE GENOMIC DNA]</scope>
    <source>
        <strain evidence="6 7">R3-3</strain>
    </source>
</reference>
<feature type="region of interest" description="Disordered" evidence="5">
    <location>
        <begin position="289"/>
        <end position="314"/>
    </location>
</feature>
<keyword evidence="3" id="KW-1133">Transmembrane helix</keyword>
<feature type="compositionally biased region" description="Basic and acidic residues" evidence="5">
    <location>
        <begin position="298"/>
        <end position="314"/>
    </location>
</feature>
<keyword evidence="2" id="KW-0812">Transmembrane</keyword>
<dbReference type="NCBIfam" id="TIGR01352">
    <property type="entry name" value="tonB_Cterm"/>
    <property type="match status" value="1"/>
</dbReference>
<evidence type="ECO:0000313" key="6">
    <source>
        <dbReference type="EMBL" id="MDY0748813.1"/>
    </source>
</evidence>
<feature type="compositionally biased region" description="Low complexity" evidence="5">
    <location>
        <begin position="218"/>
        <end position="238"/>
    </location>
</feature>
<feature type="compositionally biased region" description="Low complexity" evidence="5">
    <location>
        <begin position="118"/>
        <end position="132"/>
    </location>
</feature>
<accession>A0ABU5DR70</accession>
<comment type="subcellular location">
    <subcellularLocation>
        <location evidence="1">Membrane</location>
        <topology evidence="1">Single-pass membrane protein</topology>
    </subcellularLocation>
</comment>
<evidence type="ECO:0000256" key="1">
    <source>
        <dbReference type="ARBA" id="ARBA00004167"/>
    </source>
</evidence>